<proteinExistence type="predicted"/>
<dbReference type="RefSeq" id="WP_161435341.1">
    <property type="nucleotide sequence ID" value="NZ_WXYO01000004.1"/>
</dbReference>
<feature type="transmembrane region" description="Helical" evidence="4">
    <location>
        <begin position="467"/>
        <end position="484"/>
    </location>
</feature>
<protein>
    <submittedName>
        <fullName evidence="6">Helix-turn-helix domain-containing protein</fullName>
    </submittedName>
</protein>
<feature type="domain" description="HTH araC/xylS-type" evidence="5">
    <location>
        <begin position="518"/>
        <end position="619"/>
    </location>
</feature>
<evidence type="ECO:0000256" key="3">
    <source>
        <dbReference type="ARBA" id="ARBA00023163"/>
    </source>
</evidence>
<gene>
    <name evidence="6" type="ORF">GTQ38_09840</name>
</gene>
<dbReference type="InterPro" id="IPR013783">
    <property type="entry name" value="Ig-like_fold"/>
</dbReference>
<dbReference type="PANTHER" id="PTHR43280">
    <property type="entry name" value="ARAC-FAMILY TRANSCRIPTIONAL REGULATOR"/>
    <property type="match status" value="1"/>
</dbReference>
<dbReference type="Pfam" id="PF12833">
    <property type="entry name" value="HTH_18"/>
    <property type="match status" value="1"/>
</dbReference>
<dbReference type="GO" id="GO:0003700">
    <property type="term" value="F:DNA-binding transcription factor activity"/>
    <property type="evidence" value="ECO:0007669"/>
    <property type="project" value="InterPro"/>
</dbReference>
<dbReference type="PROSITE" id="PS01124">
    <property type="entry name" value="HTH_ARAC_FAMILY_2"/>
    <property type="match status" value="1"/>
</dbReference>
<feature type="transmembrane region" description="Helical" evidence="4">
    <location>
        <begin position="282"/>
        <end position="300"/>
    </location>
</feature>
<feature type="transmembrane region" description="Helical" evidence="4">
    <location>
        <begin position="345"/>
        <end position="363"/>
    </location>
</feature>
<keyword evidence="4" id="KW-0812">Transmembrane</keyword>
<keyword evidence="2" id="KW-0238">DNA-binding</keyword>
<evidence type="ECO:0000259" key="5">
    <source>
        <dbReference type="PROSITE" id="PS01124"/>
    </source>
</evidence>
<keyword evidence="4" id="KW-1133">Transmembrane helix</keyword>
<organism evidence="6 7">
    <name type="scientific">Poritiphilus flavus</name>
    <dbReference type="NCBI Taxonomy" id="2697053"/>
    <lineage>
        <taxon>Bacteria</taxon>
        <taxon>Pseudomonadati</taxon>
        <taxon>Bacteroidota</taxon>
        <taxon>Flavobacteriia</taxon>
        <taxon>Flavobacteriales</taxon>
        <taxon>Flavobacteriaceae</taxon>
        <taxon>Poritiphilus</taxon>
    </lineage>
</organism>
<dbReference type="InterPro" id="IPR018060">
    <property type="entry name" value="HTH_AraC"/>
</dbReference>
<keyword evidence="4" id="KW-0472">Membrane</keyword>
<feature type="transmembrane region" description="Helical" evidence="4">
    <location>
        <begin position="434"/>
        <end position="455"/>
    </location>
</feature>
<feature type="transmembrane region" description="Helical" evidence="4">
    <location>
        <begin position="251"/>
        <end position="270"/>
    </location>
</feature>
<evidence type="ECO:0000313" key="7">
    <source>
        <dbReference type="Proteomes" id="UP000475249"/>
    </source>
</evidence>
<keyword evidence="3" id="KW-0804">Transcription</keyword>
<reference evidence="6 7" key="1">
    <citation type="submission" date="2020-01" db="EMBL/GenBank/DDBJ databases">
        <title>Bacteria diversity of Porities sp.</title>
        <authorList>
            <person name="Wang G."/>
        </authorList>
    </citation>
    <scope>NUCLEOTIDE SEQUENCE [LARGE SCALE GENOMIC DNA]</scope>
    <source>
        <strain evidence="6 7">R33</strain>
    </source>
</reference>
<evidence type="ECO:0000256" key="2">
    <source>
        <dbReference type="ARBA" id="ARBA00023125"/>
    </source>
</evidence>
<dbReference type="Gene3D" id="1.10.10.60">
    <property type="entry name" value="Homeodomain-like"/>
    <property type="match status" value="2"/>
</dbReference>
<feature type="transmembrane region" description="Helical" evidence="4">
    <location>
        <begin position="312"/>
        <end position="333"/>
    </location>
</feature>
<evidence type="ECO:0000256" key="1">
    <source>
        <dbReference type="ARBA" id="ARBA00023015"/>
    </source>
</evidence>
<dbReference type="GO" id="GO:0043565">
    <property type="term" value="F:sequence-specific DNA binding"/>
    <property type="evidence" value="ECO:0007669"/>
    <property type="project" value="InterPro"/>
</dbReference>
<evidence type="ECO:0000256" key="4">
    <source>
        <dbReference type="SAM" id="Phobius"/>
    </source>
</evidence>
<name>A0A6L9ECD8_9FLAO</name>
<dbReference type="AlphaFoldDB" id="A0A6L9ECD8"/>
<dbReference type="SUPFAM" id="SSF46689">
    <property type="entry name" value="Homeodomain-like"/>
    <property type="match status" value="1"/>
</dbReference>
<sequence length="621" mass="71306">MLSNRICGEQSVLLKALQFIVFLALIPVAAQTTIIIQDIPPSTPKSDILYVAGSFNNWNASDPDYSFKLNADGKYGLTIPEYIDQSILAYKITRGSWEKVEVGHEGHPTLVRKFSPKKTSRDTIFLTVSGWADIIGKVKNARMVTVNVVKIPEGTPPEAPIYVTGNFNGWVPGDKRYELLKTSNGHWQTQVPVIFDLLEYKFTRGNWPTVEGKAYGRPRLNRKTKIEPKTSTIEASISHWEDQSFGLFNPYTLVLLLSAVQGLLLVLIINSFENNNKRANRFLSVLIFLISFALASRVSIYDRSVYEAFPRLALFPDIVYFLYAPIFLFYINQLLNSSEKLSRKTWFHFIPFFVQLIIYIQFFLEPTHIFVERGIIRLSHPPIYVAVSAAALLFNAIYWFKIRSIVKTYFSNMGNTISNYQNITYLKNIMVVKWVCLVFWLLIYLVGAIGILFNFDTINITNAMVDFNWILFSLTVYILGYFAIKQPEIFKIQPIEILENAKSVPNDREIIHLQSQLKTVMDTEKLYLNPTLNLPELADRLNSSVHIMSRTINEGFGKNFRDFVNQYRVQDFIERVEQEGYKNHTFLGIALDVGFNSKSSFNRSFKKVVGKTPSEYFNSPK</sequence>
<dbReference type="EMBL" id="WXYO01000004">
    <property type="protein sequence ID" value="NAS12303.1"/>
    <property type="molecule type" value="Genomic_DNA"/>
</dbReference>
<dbReference type="SUPFAM" id="SSF81296">
    <property type="entry name" value="E set domains"/>
    <property type="match status" value="1"/>
</dbReference>
<comment type="caution">
    <text evidence="6">The sequence shown here is derived from an EMBL/GenBank/DDBJ whole genome shotgun (WGS) entry which is preliminary data.</text>
</comment>
<dbReference type="InterPro" id="IPR014756">
    <property type="entry name" value="Ig_E-set"/>
</dbReference>
<dbReference type="Proteomes" id="UP000475249">
    <property type="component" value="Unassembled WGS sequence"/>
</dbReference>
<keyword evidence="7" id="KW-1185">Reference proteome</keyword>
<keyword evidence="1" id="KW-0805">Transcription regulation</keyword>
<dbReference type="Gene3D" id="2.60.40.10">
    <property type="entry name" value="Immunoglobulins"/>
    <property type="match status" value="1"/>
</dbReference>
<feature type="transmembrane region" description="Helical" evidence="4">
    <location>
        <begin position="383"/>
        <end position="400"/>
    </location>
</feature>
<accession>A0A6L9ECD8</accession>
<dbReference type="SMART" id="SM00342">
    <property type="entry name" value="HTH_ARAC"/>
    <property type="match status" value="1"/>
</dbReference>
<dbReference type="PANTHER" id="PTHR43280:SF29">
    <property type="entry name" value="ARAC-FAMILY TRANSCRIPTIONAL REGULATOR"/>
    <property type="match status" value="1"/>
</dbReference>
<dbReference type="InterPro" id="IPR009057">
    <property type="entry name" value="Homeodomain-like_sf"/>
</dbReference>
<evidence type="ECO:0000313" key="6">
    <source>
        <dbReference type="EMBL" id="NAS12303.1"/>
    </source>
</evidence>